<dbReference type="PANTHER" id="PTHR42929">
    <property type="entry name" value="INNER MEMBRANE ABC TRANSPORTER PERMEASE PROTEIN YDCU-RELATED-RELATED"/>
    <property type="match status" value="1"/>
</dbReference>
<dbReference type="PANTHER" id="PTHR42929:SF1">
    <property type="entry name" value="INNER MEMBRANE ABC TRANSPORTER PERMEASE PROTEIN YDCU-RELATED"/>
    <property type="match status" value="1"/>
</dbReference>
<dbReference type="InterPro" id="IPR000515">
    <property type="entry name" value="MetI-like"/>
</dbReference>
<dbReference type="Gene3D" id="1.10.3720.10">
    <property type="entry name" value="MetI-like"/>
    <property type="match status" value="2"/>
</dbReference>
<gene>
    <name evidence="10" type="ORF">SAMN04487972_13613</name>
</gene>
<feature type="transmembrane region" description="Helical" evidence="8">
    <location>
        <begin position="374"/>
        <end position="395"/>
    </location>
</feature>
<dbReference type="PROSITE" id="PS50928">
    <property type="entry name" value="ABC_TM1"/>
    <property type="match status" value="2"/>
</dbReference>
<evidence type="ECO:0000313" key="10">
    <source>
        <dbReference type="EMBL" id="SFA61436.1"/>
    </source>
</evidence>
<feature type="transmembrane region" description="Helical" evidence="8">
    <location>
        <begin position="315"/>
        <end position="337"/>
    </location>
</feature>
<feature type="transmembrane region" description="Helical" evidence="8">
    <location>
        <begin position="438"/>
        <end position="459"/>
    </location>
</feature>
<evidence type="ECO:0000256" key="4">
    <source>
        <dbReference type="ARBA" id="ARBA00022475"/>
    </source>
</evidence>
<dbReference type="GO" id="GO:0005886">
    <property type="term" value="C:plasma membrane"/>
    <property type="evidence" value="ECO:0007669"/>
    <property type="project" value="UniProtKB-SubCell"/>
</dbReference>
<feature type="transmembrane region" description="Helical" evidence="8">
    <location>
        <begin position="227"/>
        <end position="249"/>
    </location>
</feature>
<organism evidence="10 11">
    <name type="scientific">Paracoccus halophilus</name>
    <dbReference type="NCBI Taxonomy" id="376733"/>
    <lineage>
        <taxon>Bacteria</taxon>
        <taxon>Pseudomonadati</taxon>
        <taxon>Pseudomonadota</taxon>
        <taxon>Alphaproteobacteria</taxon>
        <taxon>Rhodobacterales</taxon>
        <taxon>Paracoccaceae</taxon>
        <taxon>Paracoccus</taxon>
    </lineage>
</organism>
<comment type="similarity">
    <text evidence="2">Belongs to the binding-protein-dependent transport system permease family. CysTW subfamily.</text>
</comment>
<dbReference type="Proteomes" id="UP000182312">
    <property type="component" value="Unassembled WGS sequence"/>
</dbReference>
<feature type="domain" description="ABC transmembrane type-1" evidence="9">
    <location>
        <begin position="370"/>
        <end position="557"/>
    </location>
</feature>
<dbReference type="AlphaFoldDB" id="A0A1I0UDU8"/>
<accession>A0A1I0UDU8</accession>
<reference evidence="10 11" key="1">
    <citation type="submission" date="2016-10" db="EMBL/GenBank/DDBJ databases">
        <authorList>
            <person name="de Groot N.N."/>
        </authorList>
    </citation>
    <scope>NUCLEOTIDE SEQUENCE [LARGE SCALE GENOMIC DNA]</scope>
    <source>
        <strain evidence="10 11">CGMCC 1.6117</strain>
    </source>
</reference>
<evidence type="ECO:0000259" key="9">
    <source>
        <dbReference type="PROSITE" id="PS50928"/>
    </source>
</evidence>
<dbReference type="Pfam" id="PF00528">
    <property type="entry name" value="BPD_transp_1"/>
    <property type="match status" value="2"/>
</dbReference>
<name>A0A1I0UDU8_9RHOB</name>
<feature type="transmembrane region" description="Helical" evidence="8">
    <location>
        <begin position="118"/>
        <end position="142"/>
    </location>
</feature>
<feature type="transmembrane region" description="Helical" evidence="8">
    <location>
        <begin position="173"/>
        <end position="193"/>
    </location>
</feature>
<comment type="subcellular location">
    <subcellularLocation>
        <location evidence="1 8">Cell membrane</location>
        <topology evidence="1 8">Multi-pass membrane protein</topology>
    </subcellularLocation>
</comment>
<evidence type="ECO:0000256" key="2">
    <source>
        <dbReference type="ARBA" id="ARBA00007069"/>
    </source>
</evidence>
<evidence type="ECO:0000256" key="1">
    <source>
        <dbReference type="ARBA" id="ARBA00004651"/>
    </source>
</evidence>
<keyword evidence="3 8" id="KW-0813">Transport</keyword>
<feature type="transmembrane region" description="Helical" evidence="8">
    <location>
        <begin position="82"/>
        <end position="106"/>
    </location>
</feature>
<evidence type="ECO:0000256" key="3">
    <source>
        <dbReference type="ARBA" id="ARBA00022448"/>
    </source>
</evidence>
<protein>
    <submittedName>
        <fullName evidence="10">Spermidine/putrescine transport system permease protein</fullName>
    </submittedName>
</protein>
<proteinExistence type="inferred from homology"/>
<dbReference type="SUPFAM" id="SSF161098">
    <property type="entry name" value="MetI-like"/>
    <property type="match status" value="2"/>
</dbReference>
<keyword evidence="5 8" id="KW-0812">Transmembrane</keyword>
<feature type="domain" description="ABC transmembrane type-1" evidence="9">
    <location>
        <begin position="83"/>
        <end position="291"/>
    </location>
</feature>
<feature type="transmembrane region" description="Helical" evidence="8">
    <location>
        <begin position="28"/>
        <end position="53"/>
    </location>
</feature>
<evidence type="ECO:0000313" key="11">
    <source>
        <dbReference type="Proteomes" id="UP000182312"/>
    </source>
</evidence>
<feature type="transmembrane region" description="Helical" evidence="8">
    <location>
        <begin position="538"/>
        <end position="561"/>
    </location>
</feature>
<dbReference type="EMBL" id="FOJO01000036">
    <property type="protein sequence ID" value="SFA61436.1"/>
    <property type="molecule type" value="Genomic_DNA"/>
</dbReference>
<feature type="transmembrane region" description="Helical" evidence="8">
    <location>
        <begin position="407"/>
        <end position="432"/>
    </location>
</feature>
<dbReference type="OrthoDB" id="9782004at2"/>
<dbReference type="GO" id="GO:0055085">
    <property type="term" value="P:transmembrane transport"/>
    <property type="evidence" value="ECO:0007669"/>
    <property type="project" value="InterPro"/>
</dbReference>
<feature type="transmembrane region" description="Helical" evidence="8">
    <location>
        <begin position="491"/>
        <end position="518"/>
    </location>
</feature>
<dbReference type="InterPro" id="IPR035906">
    <property type="entry name" value="MetI-like_sf"/>
</dbReference>
<evidence type="ECO:0000256" key="5">
    <source>
        <dbReference type="ARBA" id="ARBA00022692"/>
    </source>
</evidence>
<sequence>MSVHIDQGAGKPPRRALNWFRFGLDSPILSMPAILIIVIGVFIPMAVLAVYTFRPTVDQQILPEWTLSNYARLLEASVYGRMLIYSLFFAGLAAAISVIMTFPFAYFVATKVAPRRRFIWVALAAMQFFTSYLIRVFVWMNLLGDGGLLNEFLIGTGLISEPLWLFGANKAGIVITFVYLLAPLTFLTTYIALERCNPVLLEAAADMGAKSWQRLFRVTLPMARSGLLGGFVLGMIMILGDYITPQLIGGTEGYLYSNIIQLQFGSSVQWGMGATLALVLMVVVFALLLALRWISGGAPEVGTFTRSFNPSPAPALRTYAILFLVMLYLPIALLFILAFNDRPMIGFPFTGFTLQWFSAVFYDPLLIESMKNSLTVSAIAVGTSVVLGTLAAVYLARSKGPMRQTSLAIISIPVLLPPMLLGLAIIIGLNALGLSRGLWTIALGHTVLSLPIVTLLVMIRLEGLDRNLEDAAMDLGATPAMAFLRISVPQALPGIFAAALITLALSFDEFILTALVTGSESTLPLYIYGALRFGVTPSVVAVSVMLLTASFTLLLAGVLVANLGQRKGSPSAAAGLALST</sequence>
<evidence type="ECO:0000256" key="8">
    <source>
        <dbReference type="RuleBase" id="RU363032"/>
    </source>
</evidence>
<evidence type="ECO:0000256" key="7">
    <source>
        <dbReference type="ARBA" id="ARBA00023136"/>
    </source>
</evidence>
<keyword evidence="6 8" id="KW-1133">Transmembrane helix</keyword>
<feature type="transmembrane region" description="Helical" evidence="8">
    <location>
        <begin position="270"/>
        <end position="295"/>
    </location>
</feature>
<keyword evidence="4" id="KW-1003">Cell membrane</keyword>
<keyword evidence="7 8" id="KW-0472">Membrane</keyword>
<dbReference type="CDD" id="cd06261">
    <property type="entry name" value="TM_PBP2"/>
    <property type="match status" value="2"/>
</dbReference>
<feature type="transmembrane region" description="Helical" evidence="8">
    <location>
        <begin position="148"/>
        <end position="166"/>
    </location>
</feature>
<evidence type="ECO:0000256" key="6">
    <source>
        <dbReference type="ARBA" id="ARBA00022989"/>
    </source>
</evidence>